<evidence type="ECO:0000313" key="14">
    <source>
        <dbReference type="Proteomes" id="UP000298491"/>
    </source>
</evidence>
<feature type="non-terminal residue" evidence="13">
    <location>
        <position position="128"/>
    </location>
</feature>
<dbReference type="Pfam" id="PF03605">
    <property type="entry name" value="DcuA_DcuB"/>
    <property type="match status" value="1"/>
</dbReference>
<keyword evidence="7 12" id="KW-1133">Transmembrane helix</keyword>
<feature type="non-terminal residue" evidence="13">
    <location>
        <position position="1"/>
    </location>
</feature>
<evidence type="ECO:0000256" key="12">
    <source>
        <dbReference type="SAM" id="Phobius"/>
    </source>
</evidence>
<sequence length="128" mass="13514">PALTARPTTAAKAAMIGQMAPLGGSISTIMMICVPATLIGVAMGAIATFNKGKELKDDPEYQRRLAEGLIKRAQKVSKNTVVTSRAKLSVALVLTSAIGLVRLGLITAQRPMVETAKRRRPRSMSAAI</sequence>
<comment type="similarity">
    <text evidence="2">Belongs to the DcuA/DcuB transporter (TC 2.A.13.1) family.</text>
</comment>
<dbReference type="GO" id="GO:0005886">
    <property type="term" value="C:plasma membrane"/>
    <property type="evidence" value="ECO:0007669"/>
    <property type="project" value="UniProtKB-SubCell"/>
</dbReference>
<dbReference type="EMBL" id="PYKB01000415">
    <property type="protein sequence ID" value="TGC99351.1"/>
    <property type="molecule type" value="Genomic_DNA"/>
</dbReference>
<name>A0A659R994_SALET</name>
<proteinExistence type="inferred from homology"/>
<dbReference type="GO" id="GO:0015556">
    <property type="term" value="F:C4-dicarboxylate transmembrane transporter activity"/>
    <property type="evidence" value="ECO:0007669"/>
    <property type="project" value="InterPro"/>
</dbReference>
<comment type="catalytic activity">
    <reaction evidence="11">
        <text>fumarate(in) + succinate(out) = fumarate(out) + succinate(in)</text>
        <dbReference type="Rhea" id="RHEA:29323"/>
        <dbReference type="ChEBI" id="CHEBI:29806"/>
        <dbReference type="ChEBI" id="CHEBI:30031"/>
    </reaction>
    <physiologicalReaction direction="right-to-left" evidence="11">
        <dbReference type="Rhea" id="RHEA:29325"/>
    </physiologicalReaction>
</comment>
<feature type="transmembrane region" description="Helical" evidence="12">
    <location>
        <begin position="29"/>
        <end position="49"/>
    </location>
</feature>
<evidence type="ECO:0000256" key="7">
    <source>
        <dbReference type="ARBA" id="ARBA00022989"/>
    </source>
</evidence>
<dbReference type="Proteomes" id="UP000298491">
    <property type="component" value="Unassembled WGS sequence"/>
</dbReference>
<comment type="caution">
    <text evidence="13">The sequence shown here is derived from an EMBL/GenBank/DDBJ whole genome shotgun (WGS) entry which is preliminary data.</text>
</comment>
<keyword evidence="8 12" id="KW-0472">Membrane</keyword>
<organism evidence="13 14">
    <name type="scientific">Salmonella enterica subsp. enterica serovar Wilhelmsburg</name>
    <dbReference type="NCBI Taxonomy" id="1960126"/>
    <lineage>
        <taxon>Bacteria</taxon>
        <taxon>Pseudomonadati</taxon>
        <taxon>Pseudomonadota</taxon>
        <taxon>Gammaproteobacteria</taxon>
        <taxon>Enterobacterales</taxon>
        <taxon>Enterobacteriaceae</taxon>
        <taxon>Salmonella</taxon>
    </lineage>
</organism>
<dbReference type="AlphaFoldDB" id="A0A659R994"/>
<keyword evidence="5" id="KW-0997">Cell inner membrane</keyword>
<evidence type="ECO:0000256" key="2">
    <source>
        <dbReference type="ARBA" id="ARBA00006413"/>
    </source>
</evidence>
<evidence type="ECO:0000256" key="8">
    <source>
        <dbReference type="ARBA" id="ARBA00023136"/>
    </source>
</evidence>
<evidence type="ECO:0000256" key="1">
    <source>
        <dbReference type="ARBA" id="ARBA00004429"/>
    </source>
</evidence>
<evidence type="ECO:0000256" key="9">
    <source>
        <dbReference type="ARBA" id="ARBA00034237"/>
    </source>
</evidence>
<evidence type="ECO:0000256" key="5">
    <source>
        <dbReference type="ARBA" id="ARBA00022519"/>
    </source>
</evidence>
<accession>A0A659R994</accession>
<evidence type="ECO:0000256" key="10">
    <source>
        <dbReference type="ARBA" id="ARBA00034284"/>
    </source>
</evidence>
<gene>
    <name evidence="13" type="ORF">C9F09_04750</name>
</gene>
<evidence type="ECO:0000256" key="6">
    <source>
        <dbReference type="ARBA" id="ARBA00022692"/>
    </source>
</evidence>
<keyword evidence="4" id="KW-1003">Cell membrane</keyword>
<dbReference type="PANTHER" id="PTHR36106">
    <property type="entry name" value="ANAEROBIC C4-DICARBOXYLATE TRANSPORTER DCUB"/>
    <property type="match status" value="1"/>
</dbReference>
<comment type="catalytic activity">
    <reaction evidence="9">
        <text>L-aspartate(in) + succinate(out) = L-aspartate(out) + succinate(in)</text>
        <dbReference type="Rhea" id="RHEA:29343"/>
        <dbReference type="ChEBI" id="CHEBI:29991"/>
        <dbReference type="ChEBI" id="CHEBI:30031"/>
    </reaction>
    <physiologicalReaction direction="right-to-left" evidence="9">
        <dbReference type="Rhea" id="RHEA:29345"/>
    </physiologicalReaction>
</comment>
<comment type="catalytic activity">
    <reaction evidence="10">
        <text>(S)-malate(in) + succinate(out) = (S)-malate(out) + succinate(in)</text>
        <dbReference type="Rhea" id="RHEA:29327"/>
        <dbReference type="ChEBI" id="CHEBI:15589"/>
        <dbReference type="ChEBI" id="CHEBI:30031"/>
    </reaction>
    <physiologicalReaction direction="right-to-left" evidence="10">
        <dbReference type="Rhea" id="RHEA:29329"/>
    </physiologicalReaction>
</comment>
<evidence type="ECO:0000256" key="11">
    <source>
        <dbReference type="ARBA" id="ARBA00034287"/>
    </source>
</evidence>
<protein>
    <submittedName>
        <fullName evidence="13">C4-dicarboxylate ABC transporter</fullName>
    </submittedName>
</protein>
<keyword evidence="6 12" id="KW-0812">Transmembrane</keyword>
<keyword evidence="3" id="KW-0813">Transport</keyword>
<dbReference type="PANTHER" id="PTHR36106:SF1">
    <property type="entry name" value="ANAEROBIC C4-DICARBOXYLATE TRANSPORTER DCUB"/>
    <property type="match status" value="1"/>
</dbReference>
<comment type="subcellular location">
    <subcellularLocation>
        <location evidence="1">Cell inner membrane</location>
        <topology evidence="1">Multi-pass membrane protein</topology>
    </subcellularLocation>
</comment>
<evidence type="ECO:0000256" key="3">
    <source>
        <dbReference type="ARBA" id="ARBA00022448"/>
    </source>
</evidence>
<evidence type="ECO:0000256" key="4">
    <source>
        <dbReference type="ARBA" id="ARBA00022475"/>
    </source>
</evidence>
<reference evidence="13 14" key="1">
    <citation type="submission" date="2018-03" db="EMBL/GenBank/DDBJ databases">
        <title>Non-Typhoidal Salmonella genome sequencing and assembly.</title>
        <authorList>
            <person name="Matchawe C."/>
        </authorList>
    </citation>
    <scope>NUCLEOTIDE SEQUENCE [LARGE SCALE GENOMIC DNA]</scope>
    <source>
        <strain evidence="13 14">35dea</strain>
    </source>
</reference>
<dbReference type="InterPro" id="IPR004668">
    <property type="entry name" value="Anaer_Dcu_memb_transpt"/>
</dbReference>
<evidence type="ECO:0000313" key="13">
    <source>
        <dbReference type="EMBL" id="TGC99351.1"/>
    </source>
</evidence>
<feature type="transmembrane region" description="Helical" evidence="12">
    <location>
        <begin position="88"/>
        <end position="108"/>
    </location>
</feature>